<feature type="domain" description="PAS" evidence="9">
    <location>
        <begin position="52"/>
        <end position="104"/>
    </location>
</feature>
<dbReference type="Pfam" id="PF00512">
    <property type="entry name" value="HisKA"/>
    <property type="match status" value="1"/>
</dbReference>
<dbReference type="Proteomes" id="UP000185657">
    <property type="component" value="Unassembled WGS sequence"/>
</dbReference>
<evidence type="ECO:0000256" key="2">
    <source>
        <dbReference type="ARBA" id="ARBA00004429"/>
    </source>
</evidence>
<dbReference type="AlphaFoldDB" id="A0A162YWA2"/>
<dbReference type="GO" id="GO:0030295">
    <property type="term" value="F:protein kinase activator activity"/>
    <property type="evidence" value="ECO:0007669"/>
    <property type="project" value="TreeGrafter"/>
</dbReference>
<reference evidence="12 13" key="1">
    <citation type="submission" date="2016-02" db="EMBL/GenBank/DDBJ databases">
        <title>Draft genome sequence of Hydrogenophaga sp. LPB0072.</title>
        <authorList>
            <person name="Shin S.-K."/>
            <person name="Yi H."/>
        </authorList>
    </citation>
    <scope>NUCLEOTIDE SEQUENCE [LARGE SCALE GENOMIC DNA]</scope>
    <source>
        <strain evidence="12 13">LPB0072</strain>
    </source>
</reference>
<comment type="subcellular location">
    <subcellularLocation>
        <location evidence="2">Cell inner membrane</location>
        <topology evidence="2">Multi-pass membrane protein</topology>
    </subcellularLocation>
</comment>
<dbReference type="Gene3D" id="3.30.565.10">
    <property type="entry name" value="Histidine kinase-like ATPase, C-terminal domain"/>
    <property type="match status" value="1"/>
</dbReference>
<feature type="domain" description="PAC" evidence="10">
    <location>
        <begin position="228"/>
        <end position="279"/>
    </location>
</feature>
<dbReference type="Pfam" id="PF12860">
    <property type="entry name" value="PAS_7"/>
    <property type="match status" value="2"/>
</dbReference>
<dbReference type="SUPFAM" id="SSF55785">
    <property type="entry name" value="PYP-like sensor domain (PAS domain)"/>
    <property type="match status" value="5"/>
</dbReference>
<dbReference type="Pfam" id="PF08447">
    <property type="entry name" value="PAS_3"/>
    <property type="match status" value="2"/>
</dbReference>
<dbReference type="Proteomes" id="UP000185680">
    <property type="component" value="Chromosome"/>
</dbReference>
<evidence type="ECO:0000259" key="8">
    <source>
        <dbReference type="PROSITE" id="PS50109"/>
    </source>
</evidence>
<dbReference type="InterPro" id="IPR003594">
    <property type="entry name" value="HATPase_dom"/>
</dbReference>
<dbReference type="SUPFAM" id="SSF47384">
    <property type="entry name" value="Homodimeric domain of signal transducing histidine kinase"/>
    <property type="match status" value="1"/>
</dbReference>
<dbReference type="SMART" id="SM00091">
    <property type="entry name" value="PAS"/>
    <property type="match status" value="5"/>
</dbReference>
<dbReference type="RefSeq" id="WP_066093411.1">
    <property type="nucleotide sequence ID" value="NZ_CP017476.1"/>
</dbReference>
<accession>A0A162YWA2</accession>
<organism evidence="11 14">
    <name type="scientific">Hydrogenophaga crassostreae</name>
    <dbReference type="NCBI Taxonomy" id="1763535"/>
    <lineage>
        <taxon>Bacteria</taxon>
        <taxon>Pseudomonadati</taxon>
        <taxon>Pseudomonadota</taxon>
        <taxon>Betaproteobacteria</taxon>
        <taxon>Burkholderiales</taxon>
        <taxon>Comamonadaceae</taxon>
        <taxon>Hydrogenophaga</taxon>
    </lineage>
</organism>
<dbReference type="SUPFAM" id="SSF55874">
    <property type="entry name" value="ATPase domain of HSP90 chaperone/DNA topoisomerase II/histidine kinase"/>
    <property type="match status" value="1"/>
</dbReference>
<dbReference type="SMART" id="SM00388">
    <property type="entry name" value="HisKA"/>
    <property type="match status" value="1"/>
</dbReference>
<evidence type="ECO:0000256" key="1">
    <source>
        <dbReference type="ARBA" id="ARBA00000085"/>
    </source>
</evidence>
<proteinExistence type="predicted"/>
<keyword evidence="5" id="KW-0808">Transferase</keyword>
<dbReference type="EC" id="2.7.13.3" evidence="3"/>
<evidence type="ECO:0000313" key="13">
    <source>
        <dbReference type="Proteomes" id="UP000185657"/>
    </source>
</evidence>
<dbReference type="InterPro" id="IPR036890">
    <property type="entry name" value="HATPase_C_sf"/>
</dbReference>
<dbReference type="PROSITE" id="PS50113">
    <property type="entry name" value="PAC"/>
    <property type="match status" value="2"/>
</dbReference>
<evidence type="ECO:0000313" key="12">
    <source>
        <dbReference type="EMBL" id="OAD40575.1"/>
    </source>
</evidence>
<evidence type="ECO:0000256" key="7">
    <source>
        <dbReference type="ARBA" id="ARBA00023136"/>
    </source>
</evidence>
<feature type="domain" description="PAC" evidence="10">
    <location>
        <begin position="762"/>
        <end position="815"/>
    </location>
</feature>
<dbReference type="InterPro" id="IPR003661">
    <property type="entry name" value="HisK_dim/P_dom"/>
</dbReference>
<dbReference type="InterPro" id="IPR050351">
    <property type="entry name" value="BphY/WalK/GraS-like"/>
</dbReference>
<dbReference type="GO" id="GO:0007234">
    <property type="term" value="P:osmosensory signaling via phosphorelay pathway"/>
    <property type="evidence" value="ECO:0007669"/>
    <property type="project" value="TreeGrafter"/>
</dbReference>
<dbReference type="PANTHER" id="PTHR42878">
    <property type="entry name" value="TWO-COMPONENT HISTIDINE KINASE"/>
    <property type="match status" value="1"/>
</dbReference>
<dbReference type="STRING" id="1763535.LPB072_07455"/>
<evidence type="ECO:0000313" key="11">
    <source>
        <dbReference type="EMBL" id="AOW12703.1"/>
    </source>
</evidence>
<dbReference type="InterPro" id="IPR036097">
    <property type="entry name" value="HisK_dim/P_sf"/>
</dbReference>
<dbReference type="GO" id="GO:0005886">
    <property type="term" value="C:plasma membrane"/>
    <property type="evidence" value="ECO:0007669"/>
    <property type="project" value="UniProtKB-SubCell"/>
</dbReference>
<evidence type="ECO:0000313" key="14">
    <source>
        <dbReference type="Proteomes" id="UP000185680"/>
    </source>
</evidence>
<comment type="catalytic activity">
    <reaction evidence="1">
        <text>ATP + protein L-histidine = ADP + protein N-phospho-L-histidine.</text>
        <dbReference type="EC" id="2.7.13.3"/>
    </reaction>
</comment>
<keyword evidence="6" id="KW-0418">Kinase</keyword>
<dbReference type="GO" id="GO:0000155">
    <property type="term" value="F:phosphorelay sensor kinase activity"/>
    <property type="evidence" value="ECO:0007669"/>
    <property type="project" value="InterPro"/>
</dbReference>
<evidence type="ECO:0000259" key="9">
    <source>
        <dbReference type="PROSITE" id="PS50112"/>
    </source>
</evidence>
<dbReference type="NCBIfam" id="TIGR00229">
    <property type="entry name" value="sensory_box"/>
    <property type="match status" value="2"/>
</dbReference>
<dbReference type="PANTHER" id="PTHR42878:SF15">
    <property type="entry name" value="BACTERIOPHYTOCHROME"/>
    <property type="match status" value="1"/>
</dbReference>
<evidence type="ECO:0000256" key="6">
    <source>
        <dbReference type="ARBA" id="ARBA00022777"/>
    </source>
</evidence>
<dbReference type="FunFam" id="3.30.565.10:FF:000006">
    <property type="entry name" value="Sensor histidine kinase WalK"/>
    <property type="match status" value="1"/>
</dbReference>
<feature type="domain" description="PAS" evidence="9">
    <location>
        <begin position="685"/>
        <end position="743"/>
    </location>
</feature>
<dbReference type="KEGG" id="hyl:LPB072_07455"/>
<evidence type="ECO:0000256" key="3">
    <source>
        <dbReference type="ARBA" id="ARBA00012438"/>
    </source>
</evidence>
<dbReference type="PRINTS" id="PR00344">
    <property type="entry name" value="BCTRLSENSOR"/>
</dbReference>
<evidence type="ECO:0000256" key="5">
    <source>
        <dbReference type="ARBA" id="ARBA00022679"/>
    </source>
</evidence>
<dbReference type="InterPro" id="IPR001610">
    <property type="entry name" value="PAC"/>
</dbReference>
<reference evidence="11 14" key="2">
    <citation type="submission" date="2016-10" db="EMBL/GenBank/DDBJ databases">
        <title>Hydorgenophaga sp. LPB0072 isolated from gastropod.</title>
        <authorList>
            <person name="Kim E."/>
            <person name="Yi H."/>
        </authorList>
    </citation>
    <scope>NUCLEOTIDE SEQUENCE [LARGE SCALE GENOMIC DNA]</scope>
    <source>
        <strain evidence="11 14">LPB0072</strain>
    </source>
</reference>
<evidence type="ECO:0000259" key="10">
    <source>
        <dbReference type="PROSITE" id="PS50113"/>
    </source>
</evidence>
<dbReference type="CDD" id="cd00082">
    <property type="entry name" value="HisKA"/>
    <property type="match status" value="1"/>
</dbReference>
<keyword evidence="4" id="KW-0597">Phosphoprotein</keyword>
<feature type="domain" description="Histidine kinase" evidence="8">
    <location>
        <begin position="844"/>
        <end position="1054"/>
    </location>
</feature>
<dbReference type="Pfam" id="PF02518">
    <property type="entry name" value="HATPase_c"/>
    <property type="match status" value="1"/>
</dbReference>
<dbReference type="PROSITE" id="PS50112">
    <property type="entry name" value="PAS"/>
    <property type="match status" value="2"/>
</dbReference>
<dbReference type="GO" id="GO:0000156">
    <property type="term" value="F:phosphorelay response regulator activity"/>
    <property type="evidence" value="ECO:0007669"/>
    <property type="project" value="TreeGrafter"/>
</dbReference>
<protein>
    <recommendedName>
        <fullName evidence="3">histidine kinase</fullName>
        <ecNumber evidence="3">2.7.13.3</ecNumber>
    </recommendedName>
</protein>
<dbReference type="InterPro" id="IPR000014">
    <property type="entry name" value="PAS"/>
</dbReference>
<dbReference type="Gene3D" id="1.10.287.130">
    <property type="match status" value="1"/>
</dbReference>
<name>A0A162YWA2_9BURK</name>
<dbReference type="InterPro" id="IPR000700">
    <property type="entry name" value="PAS-assoc_C"/>
</dbReference>
<dbReference type="InterPro" id="IPR004358">
    <property type="entry name" value="Sig_transdc_His_kin-like_C"/>
</dbReference>
<dbReference type="InterPro" id="IPR005467">
    <property type="entry name" value="His_kinase_dom"/>
</dbReference>
<evidence type="ECO:0000256" key="4">
    <source>
        <dbReference type="ARBA" id="ARBA00022553"/>
    </source>
</evidence>
<dbReference type="InterPro" id="IPR013655">
    <property type="entry name" value="PAS_fold_3"/>
</dbReference>
<keyword evidence="13" id="KW-1185">Reference proteome</keyword>
<dbReference type="SMART" id="SM00086">
    <property type="entry name" value="PAC"/>
    <property type="match status" value="4"/>
</dbReference>
<gene>
    <name evidence="11" type="ORF">LPB072_07455</name>
    <name evidence="12" type="ORF">LPB72_16935</name>
</gene>
<dbReference type="Gene3D" id="3.30.450.20">
    <property type="entry name" value="PAS domain"/>
    <property type="match status" value="6"/>
</dbReference>
<dbReference type="InterPro" id="IPR035965">
    <property type="entry name" value="PAS-like_dom_sf"/>
</dbReference>
<dbReference type="Pfam" id="PF13426">
    <property type="entry name" value="PAS_9"/>
    <property type="match status" value="1"/>
</dbReference>
<dbReference type="EMBL" id="LVWD01000030">
    <property type="protein sequence ID" value="OAD40575.1"/>
    <property type="molecule type" value="Genomic_DNA"/>
</dbReference>
<sequence length="1055" mass="118691">MNLPPSPPHSDHRAAADKVEAAREGVKPAVALPYQAIFDASPLPGSVARYSDGLMLAVNDAWVALTGLPREQVIGRKSSEFDFWADPDDRARYLSELPNTNSHHLLRFRGGQVHRVRLHSTVLDLDGEPCLLVFMGDVKKEHETELALEAANRALQHRVELLEASEKLARMGHWTNTDASATVEWSAGLYAIGGLQPKAVLSRVEGRSGIHPDDLPAWVAAREASDNRELEFRWLHPDGRTRWFRTRMSRTDVATSDVSNFGIIQDITAEREAKERLEAQLAFVQNITAHVPAVLFQGRSRPDGTSEVSFVNDAVRDLLELEPAQLLHDGSVFVARIYPPDRNKLLSALNASNQKMSTLHERVRFELPEKGLRWCNMMAVPRQEGDGSVLWHGFINDVTEAVRDSQSLEDTLKSINQGLSKVDASGRIVLYNRQCIDMLEIPEDLMVNQPRFSDMVRFQRERGDFGDKLEWVDGQGKRYLAQVSGPHTESQHEHFTARYLRKTRSGRSLEIRARKLPDGSVVRTYDDVTPFIEIQEALLAERLQLQATTSLLGEKTRALQDTLESISQGWTKSDASGRFVMYNRRMLELLDLPEALMLGQPTGEQVLRFQRERGDFGPDLAYVDESIRAPMDRGNLGQIPDRYLRRTRDGRTLELQAHPLSDGGMVRTCTDVTSYIAVQEALRAERQRLEWVLEATRPGIWETDLVTGDMTINARWADMLGYNLEELVPVRFTTWTDLLHPDDLPLAMDRHRAHCAQEIPYFECDLRMRHKTGQWVWVSTRGRVHRRDSDGKALFMSGTHVDITERVTAQEEVRALNASLEVRVNQRTVDLERTLKDMEAISYSIAHDLRAPLRAVNGFAAVIAESDTEGLDPSTRDMFERIVRSSRNMGQMLTDMLSLLQVVRVELELVPVDMGKIAQDVVRTFAEEVSPVTIHLQPLPPAMGDASLLRQVYSNLVDNAVKYSADQASANVWIGHDAARGAYFVRDNGIGFDMAHANKLFGLFQRLHAGSKIPGMGVGLAIVSRIIERHGGRIWADSQPAVGTTFWWTLPDGPG</sequence>
<dbReference type="CDD" id="cd00130">
    <property type="entry name" value="PAS"/>
    <property type="match status" value="5"/>
</dbReference>
<dbReference type="EMBL" id="CP017476">
    <property type="protein sequence ID" value="AOW12703.1"/>
    <property type="molecule type" value="Genomic_DNA"/>
</dbReference>
<dbReference type="SMART" id="SM00387">
    <property type="entry name" value="HATPase_c"/>
    <property type="match status" value="1"/>
</dbReference>
<keyword evidence="7" id="KW-0472">Membrane</keyword>
<dbReference type="PROSITE" id="PS50109">
    <property type="entry name" value="HIS_KIN"/>
    <property type="match status" value="1"/>
</dbReference>